<reference evidence="2 3" key="1">
    <citation type="submission" date="2020-08" db="EMBL/GenBank/DDBJ databases">
        <title>Genomic Encyclopedia of Type Strains, Phase IV (KMG-IV): sequencing the most valuable type-strain genomes for metagenomic binning, comparative biology and taxonomic classification.</title>
        <authorList>
            <person name="Goeker M."/>
        </authorList>
    </citation>
    <scope>NUCLEOTIDE SEQUENCE [LARGE SCALE GENOMIC DNA]</scope>
    <source>
        <strain evidence="2 3">DSM 23562</strain>
    </source>
</reference>
<protein>
    <recommendedName>
        <fullName evidence="1">DUF2357 domain-containing protein</fullName>
    </recommendedName>
</protein>
<dbReference type="AlphaFoldDB" id="A0A7W9SPC0"/>
<evidence type="ECO:0000313" key="3">
    <source>
        <dbReference type="Proteomes" id="UP000520814"/>
    </source>
</evidence>
<accession>A0A7W9SPC0</accession>
<evidence type="ECO:0000259" key="1">
    <source>
        <dbReference type="Pfam" id="PF09823"/>
    </source>
</evidence>
<sequence>MSNPHTLIFPPLAGGRGQAGGGGQLILYSDSLQQISPTEASAFGEEPVQLRENGVAEWALSGAPHGWRLRDGGPVQRSRTNPHTGTLTAGNEAGLLTLVLEDETGRERARVGLEIVSTKLSYRTDFRLLLEAIARRATDLLLRQRTDITSPVTPSEQTDPARLTERFFLLRGLLESGEFQQALARILADPHRVLTPETEQQPLSRARRLTPRAVRWLATATPRQPVPAGHRLAERGLTTVPQQLPHTHPTETYDTPENRFVRHALSQLLHALEECCVTERLKREARGLIHRLERALAHPVFAEVGALTQIPVSSKLWERRSGYRELYRTWLAAQQALRLSWDGGQAVFGAGRRDVATLYEYWCFFEVAEAVESVFGVALPYDKLLTPARDGTALTLRRGTELRLETPTLCLTYNPTLTTWTRPVRPDITLELGKTRIHFDAKYRLTSHDDALTDDLLTMHAYRDAIPGTLAAVALYPGTKTRWWPTPNGGGGLGALPLAPGHPQGALEDFLHRIEY</sequence>
<comment type="caution">
    <text evidence="2">The sequence shown here is derived from an EMBL/GenBank/DDBJ whole genome shotgun (WGS) entry which is preliminary data.</text>
</comment>
<organism evidence="2 3">
    <name type="scientific">Armatimonas rosea</name>
    <dbReference type="NCBI Taxonomy" id="685828"/>
    <lineage>
        <taxon>Bacteria</taxon>
        <taxon>Bacillati</taxon>
        <taxon>Armatimonadota</taxon>
        <taxon>Armatimonadia</taxon>
        <taxon>Armatimonadales</taxon>
        <taxon>Armatimonadaceae</taxon>
        <taxon>Armatimonas</taxon>
    </lineage>
</organism>
<proteinExistence type="predicted"/>
<dbReference type="Pfam" id="PF09823">
    <property type="entry name" value="DUF2357"/>
    <property type="match status" value="1"/>
</dbReference>
<dbReference type="RefSeq" id="WP_184194998.1">
    <property type="nucleotide sequence ID" value="NZ_JACHGW010000002.1"/>
</dbReference>
<dbReference type="Proteomes" id="UP000520814">
    <property type="component" value="Unassembled WGS sequence"/>
</dbReference>
<dbReference type="Pfam" id="PF04411">
    <property type="entry name" value="PDDEXK_7"/>
    <property type="match status" value="1"/>
</dbReference>
<evidence type="ECO:0000313" key="2">
    <source>
        <dbReference type="EMBL" id="MBB6050301.1"/>
    </source>
</evidence>
<gene>
    <name evidence="2" type="ORF">HNQ39_002092</name>
</gene>
<keyword evidence="3" id="KW-1185">Reference proteome</keyword>
<dbReference type="InterPro" id="IPR018633">
    <property type="entry name" value="DUF2357"/>
</dbReference>
<dbReference type="EMBL" id="JACHGW010000002">
    <property type="protein sequence ID" value="MBB6050301.1"/>
    <property type="molecule type" value="Genomic_DNA"/>
</dbReference>
<dbReference type="InterPro" id="IPR007505">
    <property type="entry name" value="PDDEXK_7"/>
</dbReference>
<feature type="domain" description="DUF2357" evidence="1">
    <location>
        <begin position="84"/>
        <end position="330"/>
    </location>
</feature>
<name>A0A7W9SPC0_ARMRO</name>